<comment type="caution">
    <text evidence="1">The sequence shown here is derived from an EMBL/GenBank/DDBJ whole genome shotgun (WGS) entry which is preliminary data.</text>
</comment>
<sequence>MSVRNDVTVSIDIQRPTPKLGFGKPMIIGASVSGLEYTTYADLEAVKKDFAENTEVYKAAYALLNQGDNSPAEIAIMLHKTIGETLGDLVGKIFTKDWYFLLSTSTEIADITTIAEAVEQNGTRLFIAHSSDKANLATFKAKKLTRTALFYHEDVSHYPEAAWVGRAASTAPGSLTWKNLTLRGIAPVDMDTTELLSIHDLGANTYVTKAGDDVTSEGKTVSGEYIDIIHSQDYITQSIELAVQKLFNRQDKVRYDNTGISQIEGEVKTVLKRADMNGMIARDEDGLPLYSTTFKPRSQVDPADREKREYNDGSFSFELAGAIHKTKISGVIKL</sequence>
<dbReference type="Pfam" id="PF11863">
    <property type="entry name" value="DUF3383"/>
    <property type="match status" value="1"/>
</dbReference>
<reference evidence="1 2" key="1">
    <citation type="submission" date="2016-03" db="EMBL/GenBank/DDBJ databases">
        <title>Draft genome sequence of Paenibacillus antarcticus CECT 5836.</title>
        <authorList>
            <person name="Shin S.-K."/>
            <person name="Yi H."/>
        </authorList>
    </citation>
    <scope>NUCLEOTIDE SEQUENCE [LARGE SCALE GENOMIC DNA]</scope>
    <source>
        <strain evidence="1 2">CECT 5836</strain>
    </source>
</reference>
<dbReference type="Proteomes" id="UP000077355">
    <property type="component" value="Unassembled WGS sequence"/>
</dbReference>
<dbReference type="InterPro" id="IPR021808">
    <property type="entry name" value="DUF3383"/>
</dbReference>
<keyword evidence="2" id="KW-1185">Reference proteome</keyword>
<evidence type="ECO:0000313" key="1">
    <source>
        <dbReference type="EMBL" id="OAB48275.1"/>
    </source>
</evidence>
<evidence type="ECO:0000313" key="2">
    <source>
        <dbReference type="Proteomes" id="UP000077355"/>
    </source>
</evidence>
<name>A0A162MFX9_9BACL</name>
<organism evidence="1 2">
    <name type="scientific">Paenibacillus antarcticus</name>
    <dbReference type="NCBI Taxonomy" id="253703"/>
    <lineage>
        <taxon>Bacteria</taxon>
        <taxon>Bacillati</taxon>
        <taxon>Bacillota</taxon>
        <taxon>Bacilli</taxon>
        <taxon>Bacillales</taxon>
        <taxon>Paenibacillaceae</taxon>
        <taxon>Paenibacillus</taxon>
    </lineage>
</organism>
<gene>
    <name evidence="1" type="ORF">PBAT_01135</name>
</gene>
<dbReference type="RefSeq" id="WP_068645911.1">
    <property type="nucleotide sequence ID" value="NZ_CP043611.1"/>
</dbReference>
<proteinExistence type="predicted"/>
<dbReference type="EMBL" id="LVJI01000001">
    <property type="protein sequence ID" value="OAB48275.1"/>
    <property type="molecule type" value="Genomic_DNA"/>
</dbReference>
<accession>A0A162MFX9</accession>
<dbReference type="AlphaFoldDB" id="A0A162MFX9"/>
<protein>
    <recommendedName>
        <fullName evidence="3">DUF3383 family protein</fullName>
    </recommendedName>
</protein>
<evidence type="ECO:0008006" key="3">
    <source>
        <dbReference type="Google" id="ProtNLM"/>
    </source>
</evidence>
<dbReference type="OrthoDB" id="1684431at2"/>